<dbReference type="PROSITE" id="PS00039">
    <property type="entry name" value="DEAD_ATP_HELICASE"/>
    <property type="match status" value="1"/>
</dbReference>
<dbReference type="AlphaFoldDB" id="A0A8B7NS40"/>
<dbReference type="InterPro" id="IPR025313">
    <property type="entry name" value="SPB4-like_CTE"/>
</dbReference>
<dbReference type="GO" id="GO:0005524">
    <property type="term" value="F:ATP binding"/>
    <property type="evidence" value="ECO:0007669"/>
    <property type="project" value="UniProtKB-UniRule"/>
</dbReference>
<feature type="domain" description="Helicase C-terminal" evidence="10">
    <location>
        <begin position="276"/>
        <end position="436"/>
    </location>
</feature>
<evidence type="ECO:0000256" key="3">
    <source>
        <dbReference type="ARBA" id="ARBA00022806"/>
    </source>
</evidence>
<reference evidence="12" key="1">
    <citation type="submission" date="2025-08" db="UniProtKB">
        <authorList>
            <consortium name="RefSeq"/>
        </authorList>
    </citation>
    <scope>IDENTIFICATION</scope>
    <source>
        <tissue evidence="12">Whole organism</tissue>
    </source>
</reference>
<proteinExistence type="inferred from homology"/>
<dbReference type="SMART" id="SM01178">
    <property type="entry name" value="DUF4217"/>
    <property type="match status" value="1"/>
</dbReference>
<comment type="similarity">
    <text evidence="6">Belongs to the DEAD box helicase family.</text>
</comment>
<name>A0A8B7NS40_HYAAZ</name>
<evidence type="ECO:0000256" key="8">
    <source>
        <dbReference type="SAM" id="MobiDB-lite"/>
    </source>
</evidence>
<dbReference type="Gene3D" id="3.40.50.300">
    <property type="entry name" value="P-loop containing nucleotide triphosphate hydrolases"/>
    <property type="match status" value="2"/>
</dbReference>
<evidence type="ECO:0000256" key="2">
    <source>
        <dbReference type="ARBA" id="ARBA00022801"/>
    </source>
</evidence>
<evidence type="ECO:0000256" key="6">
    <source>
        <dbReference type="RuleBase" id="RU000492"/>
    </source>
</evidence>
<comment type="function">
    <text evidence="7">RNA helicase.</text>
</comment>
<evidence type="ECO:0000313" key="12">
    <source>
        <dbReference type="RefSeq" id="XP_018016532.1"/>
    </source>
</evidence>
<dbReference type="PROSITE" id="PS51192">
    <property type="entry name" value="HELICASE_ATP_BIND_1"/>
    <property type="match status" value="1"/>
</dbReference>
<dbReference type="RefSeq" id="XP_018016532.1">
    <property type="nucleotide sequence ID" value="XM_018161043.2"/>
</dbReference>
<dbReference type="GO" id="GO:0016787">
    <property type="term" value="F:hydrolase activity"/>
    <property type="evidence" value="ECO:0007669"/>
    <property type="project" value="UniProtKB-KW"/>
</dbReference>
<evidence type="ECO:0000313" key="11">
    <source>
        <dbReference type="Proteomes" id="UP000694843"/>
    </source>
</evidence>
<dbReference type="SMART" id="SM00490">
    <property type="entry name" value="HELICc"/>
    <property type="match status" value="1"/>
</dbReference>
<keyword evidence="4 6" id="KW-0067">ATP-binding</keyword>
<keyword evidence="2 6" id="KW-0378">Hydrolase</keyword>
<organism evidence="11 12">
    <name type="scientific">Hyalella azteca</name>
    <name type="common">Amphipod</name>
    <dbReference type="NCBI Taxonomy" id="294128"/>
    <lineage>
        <taxon>Eukaryota</taxon>
        <taxon>Metazoa</taxon>
        <taxon>Ecdysozoa</taxon>
        <taxon>Arthropoda</taxon>
        <taxon>Crustacea</taxon>
        <taxon>Multicrustacea</taxon>
        <taxon>Malacostraca</taxon>
        <taxon>Eumalacostraca</taxon>
        <taxon>Peracarida</taxon>
        <taxon>Amphipoda</taxon>
        <taxon>Senticaudata</taxon>
        <taxon>Talitrida</taxon>
        <taxon>Talitroidea</taxon>
        <taxon>Hyalellidae</taxon>
        <taxon>Hyalella</taxon>
    </lineage>
</organism>
<dbReference type="Proteomes" id="UP000694843">
    <property type="component" value="Unplaced"/>
</dbReference>
<dbReference type="OrthoDB" id="10259640at2759"/>
<dbReference type="Pfam" id="PF13959">
    <property type="entry name" value="CTE_SPB4"/>
    <property type="match status" value="1"/>
</dbReference>
<protein>
    <recommendedName>
        <fullName evidence="7">ATP-dependent RNA helicase</fullName>
        <ecNumber evidence="7">3.6.4.13</ecNumber>
    </recommendedName>
</protein>
<dbReference type="CDD" id="cd18787">
    <property type="entry name" value="SF2_C_DEAD"/>
    <property type="match status" value="1"/>
</dbReference>
<dbReference type="KEGG" id="hazt:108673244"/>
<evidence type="ECO:0000256" key="5">
    <source>
        <dbReference type="ARBA" id="ARBA00022884"/>
    </source>
</evidence>
<feature type="region of interest" description="Disordered" evidence="8">
    <location>
        <begin position="511"/>
        <end position="532"/>
    </location>
</feature>
<gene>
    <name evidence="12" type="primary">LOC108673244</name>
</gene>
<evidence type="ECO:0000256" key="4">
    <source>
        <dbReference type="ARBA" id="ARBA00022840"/>
    </source>
</evidence>
<dbReference type="InterPro" id="IPR011545">
    <property type="entry name" value="DEAD/DEAH_box_helicase_dom"/>
</dbReference>
<comment type="domain">
    <text evidence="7">The Q motif is unique to and characteristic of the DEAD box family of RNA helicases and controls ATP binding and hydrolysis.</text>
</comment>
<dbReference type="GO" id="GO:0003724">
    <property type="term" value="F:RNA helicase activity"/>
    <property type="evidence" value="ECO:0007669"/>
    <property type="project" value="UniProtKB-EC"/>
</dbReference>
<dbReference type="InterPro" id="IPR001650">
    <property type="entry name" value="Helicase_C-like"/>
</dbReference>
<dbReference type="PROSITE" id="PS51194">
    <property type="entry name" value="HELICASE_CTER"/>
    <property type="match status" value="1"/>
</dbReference>
<evidence type="ECO:0000256" key="7">
    <source>
        <dbReference type="RuleBase" id="RU365068"/>
    </source>
</evidence>
<dbReference type="PANTHER" id="PTHR24031">
    <property type="entry name" value="RNA HELICASE"/>
    <property type="match status" value="1"/>
</dbReference>
<dbReference type="EC" id="3.6.4.13" evidence="7"/>
<dbReference type="SMART" id="SM00487">
    <property type="entry name" value="DEXDc"/>
    <property type="match status" value="1"/>
</dbReference>
<dbReference type="InterPro" id="IPR014001">
    <property type="entry name" value="Helicase_ATP-bd"/>
</dbReference>
<keyword evidence="1 6" id="KW-0547">Nucleotide-binding</keyword>
<dbReference type="GeneID" id="108673244"/>
<feature type="domain" description="Helicase ATP-binding" evidence="9">
    <location>
        <begin position="79"/>
        <end position="257"/>
    </location>
</feature>
<keyword evidence="5 7" id="KW-0694">RNA-binding</keyword>
<dbReference type="SUPFAM" id="SSF52540">
    <property type="entry name" value="P-loop containing nucleoside triphosphate hydrolases"/>
    <property type="match status" value="1"/>
</dbReference>
<dbReference type="Pfam" id="PF00271">
    <property type="entry name" value="Helicase_C"/>
    <property type="match status" value="1"/>
</dbReference>
<dbReference type="InterPro" id="IPR027417">
    <property type="entry name" value="P-loop_NTPase"/>
</dbReference>
<evidence type="ECO:0000259" key="9">
    <source>
        <dbReference type="PROSITE" id="PS51192"/>
    </source>
</evidence>
<accession>A0A8B7NS40</accession>
<sequence>MPQTLQSKLLNKKLRKVLDKKKELTVNDGTAHLPSSCNGTTSRTYASIEHLLAPPLYQAIMKMGLTHLTEIQSRVFDLLLTGQDKPSIKAIAKTGSGKTLAYLIPLVQLLQDLNVDASTGTVAIVVCPTRELAMQTYAVLNDLMQFCKQRPGMVRGGGVKKDEAKQLYWGCSIVVGTPGRLIDHLYNSEGFIYNKFLSLVIDEADRLFEMGFEKEMKKLLDKLGQSGNGHQTLMFSATDDTKVQKLGSQAFYSNNKGVPVQIIDLRLSQEQATVGQLQQDYLFCPSEKRFFVLYCLLENLRAKKVMVFVNSRHSIALYQTLLSSLHLQCHCIHGQMSQEERNVIFNRYNREGQGVLLCTDIAARGWDIPVVDIIIQYDPPDDPREYIHRVGRTARGGREGKALVFLRPEEFEFVNFMRAHNVQLTEKTVVWPLLEKYHAQDYAKMQELVDRNGFMKTLAKTAFTSYIRSYLSHGIKYIYNKNNLDLNNVARSFMLKESVFKSTHDAMEFQTKREKKKAFGKQAFKKPYDKRS</sequence>
<dbReference type="Pfam" id="PF00270">
    <property type="entry name" value="DEAD"/>
    <property type="match status" value="1"/>
</dbReference>
<dbReference type="GO" id="GO:0003723">
    <property type="term" value="F:RNA binding"/>
    <property type="evidence" value="ECO:0007669"/>
    <property type="project" value="UniProtKB-UniRule"/>
</dbReference>
<keyword evidence="11" id="KW-1185">Reference proteome</keyword>
<evidence type="ECO:0000259" key="10">
    <source>
        <dbReference type="PROSITE" id="PS51194"/>
    </source>
</evidence>
<comment type="catalytic activity">
    <reaction evidence="7">
        <text>ATP + H2O = ADP + phosphate + H(+)</text>
        <dbReference type="Rhea" id="RHEA:13065"/>
        <dbReference type="ChEBI" id="CHEBI:15377"/>
        <dbReference type="ChEBI" id="CHEBI:15378"/>
        <dbReference type="ChEBI" id="CHEBI:30616"/>
        <dbReference type="ChEBI" id="CHEBI:43474"/>
        <dbReference type="ChEBI" id="CHEBI:456216"/>
        <dbReference type="EC" id="3.6.4.13"/>
    </reaction>
</comment>
<dbReference type="InterPro" id="IPR000629">
    <property type="entry name" value="RNA-helicase_DEAD-box_CS"/>
</dbReference>
<keyword evidence="3 6" id="KW-0347">Helicase</keyword>
<dbReference type="OMA" id="CESQDGA"/>
<evidence type="ECO:0000256" key="1">
    <source>
        <dbReference type="ARBA" id="ARBA00022741"/>
    </source>
</evidence>